<protein>
    <submittedName>
        <fullName evidence="9">Tail sheath monomer</fullName>
    </submittedName>
</protein>
<dbReference type="Proteomes" id="UP000223025">
    <property type="component" value="Segment"/>
</dbReference>
<dbReference type="OrthoDB" id="451at10239"/>
<dbReference type="KEGG" id="vg:40088135"/>
<keyword evidence="7" id="KW-1160">Virus entry into host cell</keyword>
<dbReference type="EMBL" id="MF403008">
    <property type="protein sequence ID" value="ASV44714.1"/>
    <property type="molecule type" value="Genomic_DNA"/>
</dbReference>
<keyword evidence="10" id="KW-1185">Reference proteome</keyword>
<dbReference type="RefSeq" id="YP_009611797.1">
    <property type="nucleotide sequence ID" value="NC_042013.1"/>
</dbReference>
<proteinExistence type="inferred from homology"/>
<reference evidence="9 10" key="1">
    <citation type="submission" date="2017-06" db="EMBL/GenBank/DDBJ databases">
        <authorList>
            <person name="Kim H.J."/>
            <person name="Triplett B.A."/>
        </authorList>
    </citation>
    <scope>NUCLEOTIDE SEQUENCE [LARGE SCALE GENOMIC DNA]</scope>
</reference>
<keyword evidence="3" id="KW-1227">Viral tail protein</keyword>
<dbReference type="InterPro" id="IPR020287">
    <property type="entry name" value="Tail_sheath_C"/>
</dbReference>
<dbReference type="GO" id="GO:0098027">
    <property type="term" value="C:virus tail, sheath"/>
    <property type="evidence" value="ECO:0007669"/>
    <property type="project" value="UniProtKB-KW"/>
</dbReference>
<evidence type="ECO:0000256" key="5">
    <source>
        <dbReference type="ARBA" id="ARBA00023003"/>
    </source>
</evidence>
<keyword evidence="2" id="KW-1162">Viral penetration into host cytoplasm</keyword>
<evidence type="ECO:0000256" key="3">
    <source>
        <dbReference type="ARBA" id="ARBA00022732"/>
    </source>
</evidence>
<feature type="domain" description="Tail sheath protein C-terminal" evidence="8">
    <location>
        <begin position="964"/>
        <end position="1060"/>
    </location>
</feature>
<keyword evidence="4" id="KW-1242">Viral contractile tail ejection system</keyword>
<organism evidence="9 10">
    <name type="scientific">Agrobacterium phage Atu_ph07</name>
    <dbReference type="NCBI Taxonomy" id="2024264"/>
    <lineage>
        <taxon>Viruses</taxon>
        <taxon>Duplodnaviria</taxon>
        <taxon>Heunggongvirae</taxon>
        <taxon>Uroviricota</taxon>
        <taxon>Caudoviricetes</taxon>
        <taxon>Polybotosvirus</taxon>
        <taxon>Polybotosvirus Atuph07</taxon>
    </lineage>
</organism>
<keyword evidence="6" id="KW-1171">Viral genome ejection through host cell envelope</keyword>
<name>A0A223W013_9CAUD</name>
<evidence type="ECO:0000259" key="8">
    <source>
        <dbReference type="Pfam" id="PF17482"/>
    </source>
</evidence>
<keyword evidence="5" id="KW-1229">Viral tail sheath protein</keyword>
<dbReference type="GO" id="GO:0099000">
    <property type="term" value="P:symbiont genome ejection through host cell envelope, contractile tail mechanism"/>
    <property type="evidence" value="ECO:0007669"/>
    <property type="project" value="UniProtKB-KW"/>
</dbReference>
<evidence type="ECO:0000256" key="2">
    <source>
        <dbReference type="ARBA" id="ARBA00022595"/>
    </source>
</evidence>
<evidence type="ECO:0000256" key="7">
    <source>
        <dbReference type="ARBA" id="ARBA00023296"/>
    </source>
</evidence>
<dbReference type="PANTHER" id="PTHR35861:SF2">
    <property type="entry name" value="FELS-2 PROPHAGE PROTEIN"/>
    <property type="match status" value="1"/>
</dbReference>
<sequence length="1086" mass="117522">MATLNSPGVDISVIDESGYATAGEGTVPLIILGTHEYKIQPNGVDIAEGTLPENANKLYIITSQRELVQTFGNPVFYQRNGTSRHGYELNEYGLHATYQYLGMANRAYVIRGSVDYAQLFPSDSEPRGEPLAGTYWFDTANTKFGIFSGVASTYPNSAWTPQTPAVLTSLADHQARVIASNEYPNASAPVTTTPGNLVINGTTIAIATTDTLASLVTAIQTSVTGVTANILQLSGMSRLILLANAGYEFDFTGSTPAILSSIGLNGNEIVETVPRTTIGISGSFAVSITNGNTMYQKIVPGGVATINDPLAIATWLEIGSDIWTKATPTRSIGGNLGSTTVPALNGQSLTINVSNDPSTEVNIVFGNDLTPADVVSFINSELGAANNATSNAIEAFLDAGSVVLVNKLGGDIVLDSDSVAATVIGITTKFGKLLRFAPNYQVPRRTDDLGRQVVAAGEVWINTTEYNNGSKWSVKLYNAVSGAWITIPAPLLATDVAADVLFGGSKTIGTLYVRYNKTGAVPPIANFAIRRWSGSVWEDLVYAYGAVAPSTSPVEGTMWFNDDFRVDIMVADGDQWVGYRNRPENFNTNATGVLLAGSAPTTQTNGNPLVQNDLWIDTSDTENYPKLYRYQEATRSWSLIDNSDSVTPFGIVFEDARAASAGTKDASTAIEDMLVSDYLDPDAPDPRLYPDGVLLFNTRYSTNNVKEWRPNYFAGEFDPNTNFTISGYNVGYSSFGPVASAGRWVTISGNTNDGSPNMGRKAQRAVIVRALGATISSNEDIRAESIYYNLMATPGYVELIDEMVTLNTDRKETAFIIGDTPARLKPNSTAIQTWANVELSGAASNSETGITTNSPYVGVYYPWGYSTNVDGFEVVVPPSTMALRTYAYNDSIAYPWFAPAGYQRGLVTNATNVGYITEEGEFKAVFLNEGQRDTLYLNKINPIAFLPNRGLALFGQKTRSATATAMDRVNVARLINKMRYDLDALAKPFLFEPNDKHTRDAFKISTDRYMTNLVALRALYDFLTICDESNNTPDRVNRNELWLDAIISPTKAVEFIYIPLRIAPYGTDLNTLFNIDNGNATQVSNS</sequence>
<dbReference type="Gene3D" id="3.40.50.11780">
    <property type="match status" value="1"/>
</dbReference>
<dbReference type="PANTHER" id="PTHR35861">
    <property type="match status" value="1"/>
</dbReference>
<dbReference type="GeneID" id="40088135"/>
<evidence type="ECO:0000256" key="1">
    <source>
        <dbReference type="ARBA" id="ARBA00008005"/>
    </source>
</evidence>
<keyword evidence="5" id="KW-0946">Virion</keyword>
<accession>A0A223W013</accession>
<evidence type="ECO:0000256" key="4">
    <source>
        <dbReference type="ARBA" id="ARBA00022766"/>
    </source>
</evidence>
<dbReference type="InterPro" id="IPR052042">
    <property type="entry name" value="Tail_sheath_structural"/>
</dbReference>
<evidence type="ECO:0000256" key="6">
    <source>
        <dbReference type="ARBA" id="ARBA00023009"/>
    </source>
</evidence>
<comment type="similarity">
    <text evidence="1">Belongs to the myoviridae tail sheath protein family.</text>
</comment>
<evidence type="ECO:0000313" key="10">
    <source>
        <dbReference type="Proteomes" id="UP000223025"/>
    </source>
</evidence>
<evidence type="ECO:0000313" key="9">
    <source>
        <dbReference type="EMBL" id="ASV44714.1"/>
    </source>
</evidence>
<dbReference type="Pfam" id="PF17482">
    <property type="entry name" value="Phage_sheath_1C"/>
    <property type="match status" value="1"/>
</dbReference>